<comment type="caution">
    <text evidence="3">The sequence shown here is derived from an EMBL/GenBank/DDBJ whole genome shotgun (WGS) entry which is preliminary data.</text>
</comment>
<evidence type="ECO:0000256" key="2">
    <source>
        <dbReference type="ARBA" id="ARBA00023315"/>
    </source>
</evidence>
<evidence type="ECO:0000313" key="4">
    <source>
        <dbReference type="Proteomes" id="UP000003240"/>
    </source>
</evidence>
<proteinExistence type="predicted"/>
<keyword evidence="1 3" id="KW-0808">Transferase</keyword>
<gene>
    <name evidence="3" type="ORF">ALO_19002</name>
</gene>
<keyword evidence="4" id="KW-1185">Reference proteome</keyword>
<dbReference type="OrthoDB" id="9801697at2"/>
<dbReference type="PANTHER" id="PTHR43300:SF12">
    <property type="entry name" value="CHLORAMPHENICOL ACETYLTRANSFERASE"/>
    <property type="match status" value="1"/>
</dbReference>
<dbReference type="AlphaFoldDB" id="F7NNV9"/>
<dbReference type="InterPro" id="IPR011004">
    <property type="entry name" value="Trimer_LpxA-like_sf"/>
</dbReference>
<evidence type="ECO:0000256" key="1">
    <source>
        <dbReference type="ARBA" id="ARBA00022679"/>
    </source>
</evidence>
<dbReference type="RefSeq" id="WP_004098950.1">
    <property type="nucleotide sequence ID" value="NZ_AFGF01000234.1"/>
</dbReference>
<evidence type="ECO:0000313" key="3">
    <source>
        <dbReference type="EMBL" id="EGO62293.1"/>
    </source>
</evidence>
<protein>
    <submittedName>
        <fullName evidence="3">Acetyltransferase</fullName>
    </submittedName>
</protein>
<dbReference type="eggNOG" id="COG0110">
    <property type="taxonomic scope" value="Bacteria"/>
</dbReference>
<keyword evidence="2" id="KW-0012">Acyltransferase</keyword>
<dbReference type="Proteomes" id="UP000003240">
    <property type="component" value="Unassembled WGS sequence"/>
</dbReference>
<accession>F7NNV9</accession>
<name>F7NNV9_9FIRM</name>
<reference evidence="3 4" key="1">
    <citation type="journal article" date="2011" name="EMBO J.">
        <title>Structural diversity of bacterial flagellar motors.</title>
        <authorList>
            <person name="Chen S."/>
            <person name="Beeby M."/>
            <person name="Murphy G.E."/>
            <person name="Leadbetter J.R."/>
            <person name="Hendrixson D.R."/>
            <person name="Briegel A."/>
            <person name="Li Z."/>
            <person name="Shi J."/>
            <person name="Tocheva E.I."/>
            <person name="Muller A."/>
            <person name="Dobro M.J."/>
            <person name="Jensen G.J."/>
        </authorList>
    </citation>
    <scope>NUCLEOTIDE SEQUENCE [LARGE SCALE GENOMIC DNA]</scope>
    <source>
        <strain evidence="3 4">DSM 6540</strain>
    </source>
</reference>
<dbReference type="CDD" id="cd04647">
    <property type="entry name" value="LbH_MAT_like"/>
    <property type="match status" value="1"/>
</dbReference>
<dbReference type="SUPFAM" id="SSF51161">
    <property type="entry name" value="Trimeric LpxA-like enzymes"/>
    <property type="match status" value="1"/>
</dbReference>
<dbReference type="EMBL" id="AFGF01000234">
    <property type="protein sequence ID" value="EGO62293.1"/>
    <property type="molecule type" value="Genomic_DNA"/>
</dbReference>
<dbReference type="GO" id="GO:0016746">
    <property type="term" value="F:acyltransferase activity"/>
    <property type="evidence" value="ECO:0007669"/>
    <property type="project" value="UniProtKB-KW"/>
</dbReference>
<dbReference type="PANTHER" id="PTHR43300">
    <property type="entry name" value="ACETYLTRANSFERASE"/>
    <property type="match status" value="1"/>
</dbReference>
<dbReference type="Gene3D" id="2.160.10.10">
    <property type="entry name" value="Hexapeptide repeat proteins"/>
    <property type="match status" value="1"/>
</dbReference>
<dbReference type="STRING" id="1009370.ALO_19002"/>
<organism evidence="3 4">
    <name type="scientific">Acetonema longum DSM 6540</name>
    <dbReference type="NCBI Taxonomy" id="1009370"/>
    <lineage>
        <taxon>Bacteria</taxon>
        <taxon>Bacillati</taxon>
        <taxon>Bacillota</taxon>
        <taxon>Negativicutes</taxon>
        <taxon>Acetonemataceae</taxon>
        <taxon>Acetonema</taxon>
    </lineage>
</organism>
<sequence>MAFYSESELKAMGFHYLGANVRISAKASIYQPESMDLYDNCRVDDFCLLSGRIAIGRNVHIAAYCNVAGADEGITFEDFSGLAYHCNVFTRSDDYSGETMTNPTVPAKYKNVKKAAVRIGRHVIVGTGSAIFPGVTVAEGCSVGSLSVVTRSTEPWMIYAGVPAKPIKQRSQKLLELERKYLAEQQG</sequence>
<dbReference type="InterPro" id="IPR050179">
    <property type="entry name" value="Trans_hexapeptide_repeat"/>
</dbReference>